<feature type="transmembrane region" description="Helical" evidence="1">
    <location>
        <begin position="50"/>
        <end position="70"/>
    </location>
</feature>
<evidence type="ECO:0000256" key="1">
    <source>
        <dbReference type="SAM" id="Phobius"/>
    </source>
</evidence>
<gene>
    <name evidence="2" type="ORF">SAMN04488104_102542</name>
</gene>
<evidence type="ECO:0008006" key="4">
    <source>
        <dbReference type="Google" id="ProtNLM"/>
    </source>
</evidence>
<feature type="transmembrane region" description="Helical" evidence="1">
    <location>
        <begin position="117"/>
        <end position="138"/>
    </location>
</feature>
<feature type="transmembrane region" description="Helical" evidence="1">
    <location>
        <begin position="21"/>
        <end position="44"/>
    </location>
</feature>
<dbReference type="AlphaFoldDB" id="A0A1G6U280"/>
<proteinExistence type="predicted"/>
<keyword evidence="1" id="KW-0472">Membrane</keyword>
<feature type="transmembrane region" description="Helical" evidence="1">
    <location>
        <begin position="91"/>
        <end position="111"/>
    </location>
</feature>
<feature type="transmembrane region" description="Helical" evidence="1">
    <location>
        <begin position="243"/>
        <end position="259"/>
    </location>
</feature>
<organism evidence="2 3">
    <name type="scientific">Algoriphagus faecimaris</name>
    <dbReference type="NCBI Taxonomy" id="686796"/>
    <lineage>
        <taxon>Bacteria</taxon>
        <taxon>Pseudomonadati</taxon>
        <taxon>Bacteroidota</taxon>
        <taxon>Cytophagia</taxon>
        <taxon>Cytophagales</taxon>
        <taxon>Cyclobacteriaceae</taxon>
        <taxon>Algoriphagus</taxon>
    </lineage>
</organism>
<reference evidence="3" key="1">
    <citation type="submission" date="2016-10" db="EMBL/GenBank/DDBJ databases">
        <authorList>
            <person name="Varghese N."/>
            <person name="Submissions S."/>
        </authorList>
    </citation>
    <scope>NUCLEOTIDE SEQUENCE [LARGE SCALE GENOMIC DNA]</scope>
    <source>
        <strain evidence="3">DSM 23095</strain>
    </source>
</reference>
<protein>
    <recommendedName>
        <fullName evidence="4">UbiA prenyltransferase family protein</fullName>
    </recommendedName>
</protein>
<evidence type="ECO:0000313" key="3">
    <source>
        <dbReference type="Proteomes" id="UP000199060"/>
    </source>
</evidence>
<dbReference type="Proteomes" id="UP000199060">
    <property type="component" value="Unassembled WGS sequence"/>
</dbReference>
<name>A0A1G6U280_9BACT</name>
<feature type="transmembrane region" description="Helical" evidence="1">
    <location>
        <begin position="145"/>
        <end position="164"/>
    </location>
</feature>
<dbReference type="EMBL" id="FNAC01000025">
    <property type="protein sequence ID" value="SDD34707.1"/>
    <property type="molecule type" value="Genomic_DNA"/>
</dbReference>
<feature type="transmembrane region" description="Helical" evidence="1">
    <location>
        <begin position="170"/>
        <end position="190"/>
    </location>
</feature>
<evidence type="ECO:0000313" key="2">
    <source>
        <dbReference type="EMBL" id="SDD34707.1"/>
    </source>
</evidence>
<dbReference type="RefSeq" id="WP_087940010.1">
    <property type="nucleotide sequence ID" value="NZ_FNAC01000025.1"/>
</dbReference>
<sequence length="286" mass="33325">MFPEIAGYFYKMHSLKKILSLISWLSIDVVVGAMAGMLFFSYLLHVNLAWPAYSLLALAVWCIYNLDHYLDARKVELNSPRRLFHQNANRVILVFIGLFGILGLLGGYWWFGWGLELQLTLALAALIVGVRFIIWHFGKGWMKEFSIALFYVIGISWLPFLRSSFLDRTYWFLVFFGLYLGLALLNLLILSQLDSEEDQKAGFFAATRNNSISTLSKWTDYLSWGLIGVCLLLFMLSPSFYKIFIALILMMTLVHWMVFRQKVKDEEKQRFVMEWAFSIPWVLLLF</sequence>
<accession>A0A1G6U280</accession>
<keyword evidence="1" id="KW-0812">Transmembrane</keyword>
<keyword evidence="1" id="KW-1133">Transmembrane helix</keyword>
<feature type="transmembrane region" description="Helical" evidence="1">
    <location>
        <begin position="218"/>
        <end position="237"/>
    </location>
</feature>
<keyword evidence="3" id="KW-1185">Reference proteome</keyword>